<dbReference type="Proteomes" id="UP000033874">
    <property type="component" value="Unassembled WGS sequence"/>
</dbReference>
<dbReference type="STRING" id="56193.YP76_05750"/>
<dbReference type="AlphaFoldDB" id="A0A0M3AW21"/>
<sequence>MGVSDTLHYFNGSFYERCGYMSLWVPERERLIAEMAASGIDIADSLRRWGRNRAFMHSSNHPHIHVLHDVAKELVHMQGRTPIAGGIIPHDNLQLAECFAIYPEIGEALGVEGSYIFKGDSYRPVDLVEFVTKSFQIYNSCPQGTVVPYAHYKEYVDAVSRHL</sequence>
<evidence type="ECO:0000313" key="3">
    <source>
        <dbReference type="Proteomes" id="UP000033874"/>
    </source>
</evidence>
<dbReference type="PATRIC" id="fig|56193.3.peg.1194"/>
<evidence type="ECO:0000313" key="2">
    <source>
        <dbReference type="EMBL" id="KKW93111.1"/>
    </source>
</evidence>
<reference evidence="2 3" key="1">
    <citation type="submission" date="2015-04" db="EMBL/GenBank/DDBJ databases">
        <title>Genome sequence of aromatic hydrocarbons-degrading Sphingobium chungbukense DJ77.</title>
        <authorList>
            <person name="Kim Y.-C."/>
            <person name="Chae J.-C."/>
        </authorList>
    </citation>
    <scope>NUCLEOTIDE SEQUENCE [LARGE SCALE GENOMIC DNA]</scope>
    <source>
        <strain evidence="2 3">DJ77</strain>
    </source>
</reference>
<gene>
    <name evidence="2" type="ORF">YP76_05750</name>
</gene>
<accession>A0A0M3AW21</accession>
<keyword evidence="3" id="KW-1185">Reference proteome</keyword>
<feature type="domain" description="Polysaccharide biosynthesis enzyme WcbI" evidence="1">
    <location>
        <begin position="4"/>
        <end position="79"/>
    </location>
</feature>
<comment type="caution">
    <text evidence="2">The sequence shown here is derived from an EMBL/GenBank/DDBJ whole genome shotgun (WGS) entry which is preliminary data.</text>
</comment>
<organism evidence="2 3">
    <name type="scientific">Sphingobium chungbukense</name>
    <dbReference type="NCBI Taxonomy" id="56193"/>
    <lineage>
        <taxon>Bacteria</taxon>
        <taxon>Pseudomonadati</taxon>
        <taxon>Pseudomonadota</taxon>
        <taxon>Alphaproteobacteria</taxon>
        <taxon>Sphingomonadales</taxon>
        <taxon>Sphingomonadaceae</taxon>
        <taxon>Sphingobium</taxon>
    </lineage>
</organism>
<name>A0A0M3AW21_9SPHN</name>
<dbReference type="InterPro" id="IPR041307">
    <property type="entry name" value="WcbI"/>
</dbReference>
<evidence type="ECO:0000259" key="1">
    <source>
        <dbReference type="Pfam" id="PF18588"/>
    </source>
</evidence>
<protein>
    <recommendedName>
        <fullName evidence="1">Polysaccharide biosynthesis enzyme WcbI domain-containing protein</fullName>
    </recommendedName>
</protein>
<dbReference type="Pfam" id="PF18588">
    <property type="entry name" value="WcbI"/>
    <property type="match status" value="1"/>
</dbReference>
<dbReference type="EMBL" id="LBIC01000002">
    <property type="protein sequence ID" value="KKW93111.1"/>
    <property type="molecule type" value="Genomic_DNA"/>
</dbReference>
<proteinExistence type="predicted"/>